<keyword evidence="14" id="KW-1185">Reference proteome</keyword>
<feature type="transmembrane region" description="Helical" evidence="10">
    <location>
        <begin position="314"/>
        <end position="332"/>
    </location>
</feature>
<dbReference type="InterPro" id="IPR003567">
    <property type="entry name" value="Cyt_c_biogenesis"/>
</dbReference>
<feature type="transmembrane region" description="Helical" evidence="10">
    <location>
        <begin position="178"/>
        <end position="198"/>
    </location>
</feature>
<evidence type="ECO:0000256" key="9">
    <source>
        <dbReference type="ARBA" id="ARBA00037230"/>
    </source>
</evidence>
<feature type="domain" description="Cytochrome c assembly protein" evidence="11">
    <location>
        <begin position="89"/>
        <end position="296"/>
    </location>
</feature>
<dbReference type="GO" id="GO:0020037">
    <property type="term" value="F:heme binding"/>
    <property type="evidence" value="ECO:0007669"/>
    <property type="project" value="InterPro"/>
</dbReference>
<protein>
    <submittedName>
        <fullName evidence="13">Cytochrome c-type biogenesis protein CcmF</fullName>
    </submittedName>
</protein>
<feature type="transmembrane region" description="Helical" evidence="10">
    <location>
        <begin position="38"/>
        <end position="62"/>
    </location>
</feature>
<evidence type="ECO:0000256" key="4">
    <source>
        <dbReference type="ARBA" id="ARBA00022519"/>
    </source>
</evidence>
<dbReference type="InParanoid" id="C7RAW1"/>
<dbReference type="KEGG" id="kko:Kkor_0983"/>
<proteinExistence type="inferred from homology"/>
<name>C7RAW1_KANKD</name>
<feature type="transmembrane region" description="Helical" evidence="10">
    <location>
        <begin position="96"/>
        <end position="113"/>
    </location>
</feature>
<dbReference type="FunCoup" id="C7RAW1">
    <property type="interactions" value="110"/>
</dbReference>
<evidence type="ECO:0000256" key="2">
    <source>
        <dbReference type="ARBA" id="ARBA00009186"/>
    </source>
</evidence>
<keyword evidence="4" id="KW-0997">Cell inner membrane</keyword>
<organism evidence="13 14">
    <name type="scientific">Kangiella koreensis (strain DSM 16069 / JCM 12317 / KCTC 12182 / SW-125)</name>
    <dbReference type="NCBI Taxonomy" id="523791"/>
    <lineage>
        <taxon>Bacteria</taxon>
        <taxon>Pseudomonadati</taxon>
        <taxon>Pseudomonadota</taxon>
        <taxon>Gammaproteobacteria</taxon>
        <taxon>Kangiellales</taxon>
        <taxon>Kangiellaceae</taxon>
        <taxon>Kangiella</taxon>
    </lineage>
</organism>
<dbReference type="InterPro" id="IPR032523">
    <property type="entry name" value="CcmF_C"/>
</dbReference>
<dbReference type="RefSeq" id="WP_012800917.1">
    <property type="nucleotide sequence ID" value="NC_013166.1"/>
</dbReference>
<evidence type="ECO:0000259" key="11">
    <source>
        <dbReference type="Pfam" id="PF01578"/>
    </source>
</evidence>
<dbReference type="Pfam" id="PF01578">
    <property type="entry name" value="Cytochrom_C_asm"/>
    <property type="match status" value="1"/>
</dbReference>
<feature type="transmembrane region" description="Helical" evidence="10">
    <location>
        <begin position="495"/>
        <end position="520"/>
    </location>
</feature>
<evidence type="ECO:0000313" key="14">
    <source>
        <dbReference type="Proteomes" id="UP000001231"/>
    </source>
</evidence>
<dbReference type="GO" id="GO:0005886">
    <property type="term" value="C:plasma membrane"/>
    <property type="evidence" value="ECO:0007669"/>
    <property type="project" value="UniProtKB-SubCell"/>
</dbReference>
<comment type="function">
    <text evidence="9">Required for the biogenesis of c-type cytochromes. Possible subunit of a heme lyase.</text>
</comment>
<feature type="transmembrane region" description="Helical" evidence="10">
    <location>
        <begin position="125"/>
        <end position="143"/>
    </location>
</feature>
<keyword evidence="8 10" id="KW-0472">Membrane</keyword>
<dbReference type="PRINTS" id="PR01411">
    <property type="entry name" value="CCMFBIOGNSIS"/>
</dbReference>
<feature type="transmembrane region" description="Helical" evidence="10">
    <location>
        <begin position="250"/>
        <end position="266"/>
    </location>
</feature>
<feature type="transmembrane region" description="Helical" evidence="10">
    <location>
        <begin position="275"/>
        <end position="294"/>
    </location>
</feature>
<feature type="domain" description="Cytochrome c-type biogenesis protein CcmF C-terminal" evidence="12">
    <location>
        <begin position="316"/>
        <end position="642"/>
    </location>
</feature>
<dbReference type="STRING" id="523791.Kkor_0983"/>
<evidence type="ECO:0000256" key="8">
    <source>
        <dbReference type="ARBA" id="ARBA00023136"/>
    </source>
</evidence>
<dbReference type="NCBIfam" id="NF007691">
    <property type="entry name" value="PRK10369.1"/>
    <property type="match status" value="1"/>
</dbReference>
<evidence type="ECO:0000256" key="7">
    <source>
        <dbReference type="ARBA" id="ARBA00022989"/>
    </source>
</evidence>
<gene>
    <name evidence="13" type="ordered locus">Kkor_0983</name>
</gene>
<feature type="transmembrane region" description="Helical" evidence="10">
    <location>
        <begin position="426"/>
        <end position="449"/>
    </location>
</feature>
<feature type="transmembrane region" description="Helical" evidence="10">
    <location>
        <begin position="388"/>
        <end position="406"/>
    </location>
</feature>
<keyword evidence="6" id="KW-0201">Cytochrome c-type biogenesis</keyword>
<evidence type="ECO:0000259" key="12">
    <source>
        <dbReference type="Pfam" id="PF16327"/>
    </source>
</evidence>
<keyword evidence="7 10" id="KW-1133">Transmembrane helix</keyword>
<evidence type="ECO:0000256" key="10">
    <source>
        <dbReference type="SAM" id="Phobius"/>
    </source>
</evidence>
<dbReference type="GO" id="GO:0017004">
    <property type="term" value="P:cytochrome complex assembly"/>
    <property type="evidence" value="ECO:0007669"/>
    <property type="project" value="UniProtKB-KW"/>
</dbReference>
<dbReference type="OrthoDB" id="9761451at2"/>
<accession>C7RAW1</accession>
<dbReference type="HOGENOM" id="CLU_015041_3_0_6"/>
<dbReference type="PRINTS" id="PR01410">
    <property type="entry name" value="CCBIOGENESIS"/>
</dbReference>
<dbReference type="Pfam" id="PF16327">
    <property type="entry name" value="CcmF_C"/>
    <property type="match status" value="1"/>
</dbReference>
<dbReference type="InterPro" id="IPR003568">
    <property type="entry name" value="Cyt_c_biogenesis_CcmF"/>
</dbReference>
<keyword evidence="5 10" id="KW-0812">Transmembrane</keyword>
<dbReference type="PANTHER" id="PTHR43653:SF1">
    <property type="entry name" value="CYTOCHROME C-TYPE BIOGENESIS PROTEIN CCMF"/>
    <property type="match status" value="1"/>
</dbReference>
<sequence>MIPELGNFFLILAFINAILLGTLPFYGAHTNHKGLIQFAHRASTSIFLLILVSFVCLTIAFIQNDFSVAYVANHSNTQLPIYYRISAVWGSHEGSLLLWVLILTGWIFAVSKFSKSLPDEMTARVLGVMGLIAVGFVSFTLFTSNPFERALPFIPIDGADLNPLLQDFGLIVHPPMLYMGYVGFSVVFAFAIAGLLHGELDHHWAKWSRPWTVVAWIFMTIGIALGSWWAYYELGWGGWWFWDPVENASFLPWLAGTALIHSLAATEKRGVFKSWTVLLAILTFSLSLLGTFLVRSGVLTSVHAFANDPVRGKFILVFLAIVVGASLLLYAIQSSKIRSKSNFTLVSREVALLFNNALLAVSTFVVLLGTLHPLMIEAFTDGKSSVGPPYFNLMFSVFFIPILLLMPFGQQIKWKKDDLPALLKKYIWWFSSCIILAFILTFGLNGFTFDELEPMAVIGTILGLWVIAGTVKYIQLQSEKGQTRWAGMRKISRSYWGMIFAHIGVAVTTLGVVLTSYYSIEKDIRIEITETVEVEGLSVQFKDFKNIQGPNYISSKAIFEVSKSGDFIAELKPEKRRYNASQMVMTEAAIDPGLFRDVYIAMGEPLDNGAWAIRVYYKPFVRWIWLGAIFMALGGILAMTDKRYREKKFRKKVSKEAVSNGQ</sequence>
<feature type="transmembrane region" description="Helical" evidence="10">
    <location>
        <begin position="210"/>
        <end position="230"/>
    </location>
</feature>
<evidence type="ECO:0000313" key="13">
    <source>
        <dbReference type="EMBL" id="ACV26403.1"/>
    </source>
</evidence>
<dbReference type="EMBL" id="CP001707">
    <property type="protein sequence ID" value="ACV26403.1"/>
    <property type="molecule type" value="Genomic_DNA"/>
</dbReference>
<evidence type="ECO:0000256" key="1">
    <source>
        <dbReference type="ARBA" id="ARBA00004429"/>
    </source>
</evidence>
<dbReference type="eggNOG" id="COG1138">
    <property type="taxonomic scope" value="Bacteria"/>
</dbReference>
<dbReference type="GO" id="GO:0015232">
    <property type="term" value="F:heme transmembrane transporter activity"/>
    <property type="evidence" value="ECO:0007669"/>
    <property type="project" value="InterPro"/>
</dbReference>
<evidence type="ECO:0000256" key="5">
    <source>
        <dbReference type="ARBA" id="ARBA00022692"/>
    </source>
</evidence>
<dbReference type="Proteomes" id="UP000001231">
    <property type="component" value="Chromosome"/>
</dbReference>
<keyword evidence="3" id="KW-1003">Cell membrane</keyword>
<dbReference type="AlphaFoldDB" id="C7RAW1"/>
<evidence type="ECO:0000256" key="3">
    <source>
        <dbReference type="ARBA" id="ARBA00022475"/>
    </source>
</evidence>
<feature type="transmembrane region" description="Helical" evidence="10">
    <location>
        <begin position="353"/>
        <end position="376"/>
    </location>
</feature>
<comment type="similarity">
    <text evidence="2">Belongs to the CcmF/CycK/Ccl1/NrfE/CcsA family.</text>
</comment>
<dbReference type="NCBIfam" id="TIGR00353">
    <property type="entry name" value="nrfE"/>
    <property type="match status" value="1"/>
</dbReference>
<feature type="transmembrane region" description="Helical" evidence="10">
    <location>
        <begin position="6"/>
        <end position="26"/>
    </location>
</feature>
<dbReference type="InterPro" id="IPR002541">
    <property type="entry name" value="Cyt_c_assembly"/>
</dbReference>
<comment type="subcellular location">
    <subcellularLocation>
        <location evidence="1">Cell inner membrane</location>
        <topology evidence="1">Multi-pass membrane protein</topology>
    </subcellularLocation>
</comment>
<feature type="transmembrane region" description="Helical" evidence="10">
    <location>
        <begin position="455"/>
        <end position="474"/>
    </location>
</feature>
<dbReference type="PANTHER" id="PTHR43653">
    <property type="entry name" value="CYTOCHROME C ASSEMBLY PROTEIN-RELATED"/>
    <property type="match status" value="1"/>
</dbReference>
<evidence type="ECO:0000256" key="6">
    <source>
        <dbReference type="ARBA" id="ARBA00022748"/>
    </source>
</evidence>
<feature type="transmembrane region" description="Helical" evidence="10">
    <location>
        <begin position="620"/>
        <end position="640"/>
    </location>
</feature>
<reference evidence="13 14" key="1">
    <citation type="journal article" date="2009" name="Stand. Genomic Sci.">
        <title>Complete genome sequence of Kangiella koreensis type strain (SW-125).</title>
        <authorList>
            <person name="Han C."/>
            <person name="Sikorski J."/>
            <person name="Lapidus A."/>
            <person name="Nolan M."/>
            <person name="Glavina Del Rio T."/>
            <person name="Tice H."/>
            <person name="Cheng J.F."/>
            <person name="Lucas S."/>
            <person name="Chen F."/>
            <person name="Copeland A."/>
            <person name="Ivanova N."/>
            <person name="Mavromatis K."/>
            <person name="Ovchinnikova G."/>
            <person name="Pati A."/>
            <person name="Bruce D."/>
            <person name="Goodwin L."/>
            <person name="Pitluck S."/>
            <person name="Chen A."/>
            <person name="Palaniappan K."/>
            <person name="Land M."/>
            <person name="Hauser L."/>
            <person name="Chang Y.J."/>
            <person name="Jeffries C.D."/>
            <person name="Chain P."/>
            <person name="Saunders E."/>
            <person name="Brettin T."/>
            <person name="Goker M."/>
            <person name="Tindall B.J."/>
            <person name="Bristow J."/>
            <person name="Eisen J.A."/>
            <person name="Markowitz V."/>
            <person name="Hugenholtz P."/>
            <person name="Kyrpides N.C."/>
            <person name="Klenk H.P."/>
            <person name="Detter J.C."/>
        </authorList>
    </citation>
    <scope>NUCLEOTIDE SEQUENCE [LARGE SCALE GENOMIC DNA]</scope>
    <source>
        <strain evidence="14">DSM 16069 / KCTC 12182 / SW-125</strain>
    </source>
</reference>